<evidence type="ECO:0000313" key="3">
    <source>
        <dbReference type="Proteomes" id="UP000231450"/>
    </source>
</evidence>
<keyword evidence="1" id="KW-1133">Transmembrane helix</keyword>
<sequence length="134" mass="15762">MEWNKLLSSKIVTYFLILAVMWTSIVTIKRGYSKWLMSKELKKVEDKIKNLGQSNEKLVALIKDMQDPSFLEKEARQKLNLQKEGESVVIVPKEVEDKLQKLATEQAEEKKLEEKRAEPIANWLSWIYYFIGKK</sequence>
<dbReference type="Proteomes" id="UP000231450">
    <property type="component" value="Unassembled WGS sequence"/>
</dbReference>
<comment type="caution">
    <text evidence="2">The sequence shown here is derived from an EMBL/GenBank/DDBJ whole genome shotgun (WGS) entry which is preliminary data.</text>
</comment>
<dbReference type="Pfam" id="PF04977">
    <property type="entry name" value="DivIC"/>
    <property type="match status" value="1"/>
</dbReference>
<dbReference type="InterPro" id="IPR007060">
    <property type="entry name" value="FtsL/DivIC"/>
</dbReference>
<protein>
    <recommendedName>
        <fullName evidence="4">Septum formation initiator</fullName>
    </recommendedName>
</protein>
<feature type="transmembrane region" description="Helical" evidence="1">
    <location>
        <begin position="12"/>
        <end position="32"/>
    </location>
</feature>
<gene>
    <name evidence="2" type="ORF">COU81_02035</name>
</gene>
<dbReference type="EMBL" id="PFDW01000046">
    <property type="protein sequence ID" value="PJE58172.1"/>
    <property type="molecule type" value="Genomic_DNA"/>
</dbReference>
<keyword evidence="1" id="KW-0472">Membrane</keyword>
<evidence type="ECO:0000313" key="2">
    <source>
        <dbReference type="EMBL" id="PJE58172.1"/>
    </source>
</evidence>
<accession>A0A2M8KE25</accession>
<name>A0A2M8KE25_9BACT</name>
<evidence type="ECO:0008006" key="4">
    <source>
        <dbReference type="Google" id="ProtNLM"/>
    </source>
</evidence>
<dbReference type="AlphaFoldDB" id="A0A2M8KE25"/>
<proteinExistence type="predicted"/>
<evidence type="ECO:0000256" key="1">
    <source>
        <dbReference type="SAM" id="Phobius"/>
    </source>
</evidence>
<organism evidence="2 3">
    <name type="scientific">Candidatus Portnoybacteria bacterium CG10_big_fil_rev_8_21_14_0_10_36_7</name>
    <dbReference type="NCBI Taxonomy" id="1974812"/>
    <lineage>
        <taxon>Bacteria</taxon>
        <taxon>Candidatus Portnoyibacteriota</taxon>
    </lineage>
</organism>
<keyword evidence="1" id="KW-0812">Transmembrane</keyword>
<reference evidence="3" key="1">
    <citation type="submission" date="2017-09" db="EMBL/GenBank/DDBJ databases">
        <title>Depth-based differentiation of microbial function through sediment-hosted aquifers and enrichment of novel symbionts in the deep terrestrial subsurface.</title>
        <authorList>
            <person name="Probst A.J."/>
            <person name="Ladd B."/>
            <person name="Jarett J.K."/>
            <person name="Geller-Mcgrath D.E."/>
            <person name="Sieber C.M.K."/>
            <person name="Emerson J.B."/>
            <person name="Anantharaman K."/>
            <person name="Thomas B.C."/>
            <person name="Malmstrom R."/>
            <person name="Stieglmeier M."/>
            <person name="Klingl A."/>
            <person name="Woyke T."/>
            <person name="Ryan C.M."/>
            <person name="Banfield J.F."/>
        </authorList>
    </citation>
    <scope>NUCLEOTIDE SEQUENCE [LARGE SCALE GENOMIC DNA]</scope>
</reference>